<dbReference type="PROSITE" id="PS50076">
    <property type="entry name" value="DNAJ_2"/>
    <property type="match status" value="1"/>
</dbReference>
<evidence type="ECO:0000256" key="4">
    <source>
        <dbReference type="ARBA" id="ARBA00023186"/>
    </source>
</evidence>
<proteinExistence type="predicted"/>
<evidence type="ECO:0000256" key="2">
    <source>
        <dbReference type="ARBA" id="ARBA00023136"/>
    </source>
</evidence>
<dbReference type="Gene3D" id="1.10.287.110">
    <property type="entry name" value="DnaJ domain"/>
    <property type="match status" value="1"/>
</dbReference>
<dbReference type="InterPro" id="IPR018253">
    <property type="entry name" value="DnaJ_domain_CS"/>
</dbReference>
<dbReference type="SMART" id="SM00271">
    <property type="entry name" value="DnaJ"/>
    <property type="match status" value="1"/>
</dbReference>
<dbReference type="InterPro" id="IPR001623">
    <property type="entry name" value="DnaJ_domain"/>
</dbReference>
<organism evidence="8 9">
    <name type="scientific">Fasciolopsis buskii</name>
    <dbReference type="NCBI Taxonomy" id="27845"/>
    <lineage>
        <taxon>Eukaryota</taxon>
        <taxon>Metazoa</taxon>
        <taxon>Spiralia</taxon>
        <taxon>Lophotrochozoa</taxon>
        <taxon>Platyhelminthes</taxon>
        <taxon>Trematoda</taxon>
        <taxon>Digenea</taxon>
        <taxon>Plagiorchiida</taxon>
        <taxon>Echinostomata</taxon>
        <taxon>Echinostomatoidea</taxon>
        <taxon>Fasciolidae</taxon>
        <taxon>Fasciolopsis</taxon>
    </lineage>
</organism>
<evidence type="ECO:0000313" key="8">
    <source>
        <dbReference type="EMBL" id="KAA0199709.1"/>
    </source>
</evidence>
<name>A0A8E0S274_9TREM</name>
<keyword evidence="5" id="KW-0449">Lipoprotein</keyword>
<dbReference type="AlphaFoldDB" id="A0A8E0S274"/>
<reference evidence="8" key="1">
    <citation type="submission" date="2019-05" db="EMBL/GenBank/DDBJ databases">
        <title>Annotation for the trematode Fasciolopsis buski.</title>
        <authorList>
            <person name="Choi Y.-J."/>
        </authorList>
    </citation>
    <scope>NUCLEOTIDE SEQUENCE</scope>
    <source>
        <strain evidence="8">HT</strain>
        <tissue evidence="8">Whole worm</tissue>
    </source>
</reference>
<keyword evidence="9" id="KW-1185">Reference proteome</keyword>
<comment type="subcellular location">
    <subcellularLocation>
        <location evidence="1">Membrane</location>
        <topology evidence="1">Lipid-anchor</topology>
    </subcellularLocation>
</comment>
<keyword evidence="2" id="KW-0472">Membrane</keyword>
<dbReference type="Proteomes" id="UP000728185">
    <property type="component" value="Unassembled WGS sequence"/>
</dbReference>
<dbReference type="Pfam" id="PF00226">
    <property type="entry name" value="DnaJ"/>
    <property type="match status" value="1"/>
</dbReference>
<feature type="compositionally biased region" description="Polar residues" evidence="6">
    <location>
        <begin position="99"/>
        <end position="112"/>
    </location>
</feature>
<evidence type="ECO:0000259" key="7">
    <source>
        <dbReference type="PROSITE" id="PS50076"/>
    </source>
</evidence>
<dbReference type="CDD" id="cd06257">
    <property type="entry name" value="DnaJ"/>
    <property type="match status" value="1"/>
</dbReference>
<protein>
    <submittedName>
        <fullName evidence="8">Cysteine string protein</fullName>
    </submittedName>
</protein>
<dbReference type="SUPFAM" id="SSF46565">
    <property type="entry name" value="Chaperone J-domain"/>
    <property type="match status" value="1"/>
</dbReference>
<dbReference type="OrthoDB" id="445556at2759"/>
<feature type="region of interest" description="Disordered" evidence="6">
    <location>
        <begin position="88"/>
        <end position="140"/>
    </location>
</feature>
<dbReference type="InterPro" id="IPR051434">
    <property type="entry name" value="DnaJ_C_subfamily_member5"/>
</dbReference>
<gene>
    <name evidence="8" type="ORF">FBUS_00528</name>
</gene>
<dbReference type="EMBL" id="LUCM01000969">
    <property type="protein sequence ID" value="KAA0199709.1"/>
    <property type="molecule type" value="Genomic_DNA"/>
</dbReference>
<comment type="caution">
    <text evidence="8">The sequence shown here is derived from an EMBL/GenBank/DDBJ whole genome shotgun (WGS) entry which is preliminary data.</text>
</comment>
<evidence type="ECO:0000256" key="3">
    <source>
        <dbReference type="ARBA" id="ARBA00023139"/>
    </source>
</evidence>
<dbReference type="GO" id="GO:0016020">
    <property type="term" value="C:membrane"/>
    <property type="evidence" value="ECO:0007669"/>
    <property type="project" value="UniProtKB-SubCell"/>
</dbReference>
<dbReference type="PRINTS" id="PR00625">
    <property type="entry name" value="JDOMAIN"/>
</dbReference>
<dbReference type="GO" id="GO:0005737">
    <property type="term" value="C:cytoplasm"/>
    <property type="evidence" value="ECO:0007669"/>
    <property type="project" value="UniProtKB-ARBA"/>
</dbReference>
<keyword evidence="3" id="KW-0564">Palmitate</keyword>
<dbReference type="PROSITE" id="PS00636">
    <property type="entry name" value="DNAJ_1"/>
    <property type="match status" value="1"/>
</dbReference>
<feature type="domain" description="J" evidence="7">
    <location>
        <begin position="1"/>
        <end position="65"/>
    </location>
</feature>
<sequence length="140" mass="15648">MHCWKSLKKQRQPTSSVLTVAYLALRYHPDKNPDDPAAAEKFKEINRAHAVLSDPNKRQIYDQYGSFGLYLAEQLDEDTLHTYFALQNPCAKDDPNRPTPGSDTKPETSPVTAQPGVIPMAPVIPSANSALLEDEKKEKQ</sequence>
<dbReference type="PANTHER" id="PTHR44027">
    <property type="entry name" value="DNAJ HOMOLOG SUBFAMILY C MEMBER 5 HOMOLOG"/>
    <property type="match status" value="1"/>
</dbReference>
<evidence type="ECO:0000256" key="6">
    <source>
        <dbReference type="SAM" id="MobiDB-lite"/>
    </source>
</evidence>
<evidence type="ECO:0000313" key="9">
    <source>
        <dbReference type="Proteomes" id="UP000728185"/>
    </source>
</evidence>
<dbReference type="InterPro" id="IPR036869">
    <property type="entry name" value="J_dom_sf"/>
</dbReference>
<evidence type="ECO:0000256" key="1">
    <source>
        <dbReference type="ARBA" id="ARBA00004635"/>
    </source>
</evidence>
<accession>A0A8E0S274</accession>
<dbReference type="PANTHER" id="PTHR44027:SF7">
    <property type="entry name" value="DNAJ HOMOLOG SUBFAMILY C MEMBER 5 HOMOLOG"/>
    <property type="match status" value="1"/>
</dbReference>
<evidence type="ECO:0000256" key="5">
    <source>
        <dbReference type="ARBA" id="ARBA00023288"/>
    </source>
</evidence>
<keyword evidence="4" id="KW-0143">Chaperone</keyword>